<dbReference type="Pfam" id="PF09641">
    <property type="entry name" value="DUF2026"/>
    <property type="match status" value="1"/>
</dbReference>
<dbReference type="EMBL" id="NJGV01000025">
    <property type="protein sequence ID" value="OWY32542.1"/>
    <property type="molecule type" value="Genomic_DNA"/>
</dbReference>
<evidence type="ECO:0000313" key="2">
    <source>
        <dbReference type="Proteomes" id="UP000214747"/>
    </source>
</evidence>
<reference evidence="1 2" key="1">
    <citation type="journal article" date="2010" name="Int. J. Syst. Evol. Microbiol.">
        <title>Reclassification of Herbaspirillum putei as a later heterotypic synonym of Herbaspirillum huttiense, with the description of H. huttiense subsp. huttiense subsp. nov. and H. huttiense subsp. putei subsp. nov., comb. nov., and description of Herbaspirillum aquaticum sp. nov.</title>
        <authorList>
            <person name="Dobritsa A.P."/>
            <person name="Reddy M.C."/>
            <person name="Samadpour M."/>
        </authorList>
    </citation>
    <scope>NUCLEOTIDE SEQUENCE [LARGE SCALE GENOMIC DNA]</scope>
    <source>
        <strain evidence="1 2">IEH 4430</strain>
    </source>
</reference>
<name>A0A225SP75_9BURK</name>
<dbReference type="InterPro" id="IPR023107">
    <property type="entry name" value="Atu2299-like_dom_sf"/>
</dbReference>
<organism evidence="1 2">
    <name type="scientific">Herbaspirillum aquaticum</name>
    <dbReference type="NCBI Taxonomy" id="568783"/>
    <lineage>
        <taxon>Bacteria</taxon>
        <taxon>Pseudomonadati</taxon>
        <taxon>Pseudomonadota</taxon>
        <taxon>Betaproteobacteria</taxon>
        <taxon>Burkholderiales</taxon>
        <taxon>Oxalobacteraceae</taxon>
        <taxon>Herbaspirillum</taxon>
    </lineage>
</organism>
<dbReference type="InterPro" id="IPR038765">
    <property type="entry name" value="Papain-like_cys_pep_sf"/>
</dbReference>
<dbReference type="Proteomes" id="UP000214747">
    <property type="component" value="Unassembled WGS sequence"/>
</dbReference>
<evidence type="ECO:0000313" key="1">
    <source>
        <dbReference type="EMBL" id="OWY32542.1"/>
    </source>
</evidence>
<comment type="caution">
    <text evidence="1">The sequence shown here is derived from an EMBL/GenBank/DDBJ whole genome shotgun (WGS) entry which is preliminary data.</text>
</comment>
<proteinExistence type="predicted"/>
<dbReference type="AlphaFoldDB" id="A0A225SP75"/>
<evidence type="ECO:0008006" key="3">
    <source>
        <dbReference type="Google" id="ProtNLM"/>
    </source>
</evidence>
<dbReference type="InterPro" id="IPR018599">
    <property type="entry name" value="DUF2026"/>
</dbReference>
<gene>
    <name evidence="1" type="ORF">CEJ45_21080</name>
</gene>
<protein>
    <recommendedName>
        <fullName evidence="3">DUF2026 domain-containing protein</fullName>
    </recommendedName>
</protein>
<dbReference type="Gene3D" id="3.10.550.10">
    <property type="entry name" value="Hypothetical protein Atu2299"/>
    <property type="match status" value="1"/>
</dbReference>
<dbReference type="SUPFAM" id="SSF54001">
    <property type="entry name" value="Cysteine proteinases"/>
    <property type="match status" value="1"/>
</dbReference>
<sequence length="222" mass="24572">MQSSHSSAQNLRPLIPLADYQRIFRVIHSVLHSVEADIPAASFFFSVTAAQILKKFYKRNAFPVAGAAFYLIREDGGGALSFGSLGDDGQSVTSHQDAFHAWVQCDGYALDFMAPLFQELLVSAGHPLPVPRQMFQKDLQRMSADVQALAKPGDFYLASNLELTRELLQQFMAKKALTNLSQLCLEWFRKPPKAMPDDLALQGADGEVSRIKLQATAIEGVW</sequence>
<keyword evidence="2" id="KW-1185">Reference proteome</keyword>
<dbReference type="RefSeq" id="WP_088757021.1">
    <property type="nucleotide sequence ID" value="NZ_NJGV01000025.1"/>
</dbReference>
<accession>A0A225SP75</accession>